<organism evidence="1 2">
    <name type="scientific">Pokkaliibacter plantistimulans</name>
    <dbReference type="NCBI Taxonomy" id="1635171"/>
    <lineage>
        <taxon>Bacteria</taxon>
        <taxon>Pseudomonadati</taxon>
        <taxon>Pseudomonadota</taxon>
        <taxon>Gammaproteobacteria</taxon>
        <taxon>Oceanospirillales</taxon>
        <taxon>Balneatrichaceae</taxon>
        <taxon>Pokkaliibacter</taxon>
    </lineage>
</organism>
<dbReference type="RefSeq" id="WP_110190189.1">
    <property type="nucleotide sequence ID" value="NZ_CP177354.1"/>
</dbReference>
<dbReference type="Proteomes" id="UP000248090">
    <property type="component" value="Unassembled WGS sequence"/>
</dbReference>
<name>A0ABX5LPU5_9GAMM</name>
<reference evidence="1 2" key="1">
    <citation type="submission" date="2015-03" db="EMBL/GenBank/DDBJ databases">
        <authorList>
            <person name="Krishnan R."/>
            <person name="Midha S."/>
            <person name="Patil P.B."/>
            <person name="Rameshkumar N."/>
        </authorList>
    </citation>
    <scope>NUCLEOTIDE SEQUENCE [LARGE SCALE GENOMIC DNA]</scope>
    <source>
        <strain evidence="1 2">L1E11</strain>
    </source>
</reference>
<protein>
    <submittedName>
        <fullName evidence="1">Uncharacterized protein</fullName>
    </submittedName>
</protein>
<evidence type="ECO:0000313" key="2">
    <source>
        <dbReference type="Proteomes" id="UP000248090"/>
    </source>
</evidence>
<accession>A0ABX5LPU5</accession>
<gene>
    <name evidence="1" type="ORF">WH50_25000</name>
</gene>
<proteinExistence type="predicted"/>
<keyword evidence="2" id="KW-1185">Reference proteome</keyword>
<comment type="caution">
    <text evidence="1">The sequence shown here is derived from an EMBL/GenBank/DDBJ whole genome shotgun (WGS) entry which is preliminary data.</text>
</comment>
<dbReference type="EMBL" id="LAPT01000169">
    <property type="protein sequence ID" value="PXF28684.1"/>
    <property type="molecule type" value="Genomic_DNA"/>
</dbReference>
<sequence>MNISIRISIVKLNKGKSNPTEREVRIKKQIDLSKLAVVGKFLLRQLVTCAVTWVLKLFIDS</sequence>
<evidence type="ECO:0000313" key="1">
    <source>
        <dbReference type="EMBL" id="PXF28684.1"/>
    </source>
</evidence>